<comment type="subcellular location">
    <subcellularLocation>
        <location evidence="1">Membrane</location>
        <topology evidence="1">Single-pass type II membrane protein</topology>
    </subcellularLocation>
</comment>
<dbReference type="InterPro" id="IPR003378">
    <property type="entry name" value="Fringe-like_glycosylTrfase"/>
</dbReference>
<proteinExistence type="inferred from homology"/>
<protein>
    <recommendedName>
        <fullName evidence="4">N-acetylgalactosaminide beta-1,3-galactosyltransferase</fullName>
        <ecNumber evidence="4">2.4.1.122</ecNumber>
    </recommendedName>
</protein>
<dbReference type="RefSeq" id="XP_001330667.1">
    <property type="nucleotide sequence ID" value="XM_001330631.1"/>
</dbReference>
<evidence type="ECO:0000256" key="8">
    <source>
        <dbReference type="ARBA" id="ARBA00022741"/>
    </source>
</evidence>
<sequence>MRFWNDIYVFTDKIPKAESEEVQKAAFPCNIHFVELKNYSDHLEDTEWTNRWYFAQPRFLPAIEKLSQLEPNVSWYVFGDDDTYFFREPLVRKLSSFVADRPYVIGKVWCSNAQFSDILKSNPQCLPFAQGGAGIALSRAYMKKISPHLLECNRQFNHPDFPGSMRLAFCSARLFGEDEWSVDDIVVPWPEGFHADPPEKEIQFGTVSESPASFHRIFENKMKGIAITHTANFVDQNGRNYIIDLSEIAFTKVLLPLGSLSTRFQWWIGHMISFDSVLEPFLKPKGEWEAKVSTNSTLLSITQQYERDVKITLICDNKYSRRPRFYKFLDEEGSHPSFKVSCQRMNIVMLD</sequence>
<keyword evidence="14" id="KW-1185">Reference proteome</keyword>
<dbReference type="Proteomes" id="UP000001542">
    <property type="component" value="Unassembled WGS sequence"/>
</dbReference>
<dbReference type="GO" id="GO:0016263">
    <property type="term" value="F:glycoprotein-N-acetylgalactosamine 3-beta-galactosyltransferase activity"/>
    <property type="evidence" value="ECO:0007669"/>
    <property type="project" value="UniProtKB-EC"/>
</dbReference>
<dbReference type="Gene3D" id="3.90.550.50">
    <property type="match status" value="1"/>
</dbReference>
<evidence type="ECO:0000256" key="2">
    <source>
        <dbReference type="ARBA" id="ARBA00004922"/>
    </source>
</evidence>
<evidence type="ECO:0000313" key="14">
    <source>
        <dbReference type="Proteomes" id="UP000001542"/>
    </source>
</evidence>
<dbReference type="GO" id="GO:0000166">
    <property type="term" value="F:nucleotide binding"/>
    <property type="evidence" value="ECO:0007669"/>
    <property type="project" value="UniProtKB-KW"/>
</dbReference>
<dbReference type="PANTHER" id="PTHR23033:SF47">
    <property type="entry name" value="APPLE DOMAIN-CONTAINING PROTEIN-RELATED"/>
    <property type="match status" value="1"/>
</dbReference>
<evidence type="ECO:0000256" key="6">
    <source>
        <dbReference type="ARBA" id="ARBA00022679"/>
    </source>
</evidence>
<evidence type="ECO:0000256" key="7">
    <source>
        <dbReference type="ARBA" id="ARBA00022692"/>
    </source>
</evidence>
<evidence type="ECO:0000256" key="1">
    <source>
        <dbReference type="ARBA" id="ARBA00004606"/>
    </source>
</evidence>
<dbReference type="Pfam" id="PF02434">
    <property type="entry name" value="Fringe"/>
    <property type="match status" value="1"/>
</dbReference>
<gene>
    <name evidence="13" type="ORF">TVAG_206900</name>
</gene>
<evidence type="ECO:0000256" key="5">
    <source>
        <dbReference type="ARBA" id="ARBA00022676"/>
    </source>
</evidence>
<dbReference type="InterPro" id="IPR026050">
    <property type="entry name" value="C1GALT1/C1GALT1_chp1"/>
</dbReference>
<dbReference type="InParanoid" id="A2EY68"/>
<keyword evidence="7" id="KW-0812">Transmembrane</keyword>
<dbReference type="VEuPathDB" id="TrichDB:TVAGG3_0413700"/>
<comment type="pathway">
    <text evidence="2">Protein modification; protein glycosylation.</text>
</comment>
<organism evidence="13 14">
    <name type="scientific">Trichomonas vaginalis (strain ATCC PRA-98 / G3)</name>
    <dbReference type="NCBI Taxonomy" id="412133"/>
    <lineage>
        <taxon>Eukaryota</taxon>
        <taxon>Metamonada</taxon>
        <taxon>Parabasalia</taxon>
        <taxon>Trichomonadida</taxon>
        <taxon>Trichomonadidae</taxon>
        <taxon>Trichomonas</taxon>
    </lineage>
</organism>
<dbReference type="AlphaFoldDB" id="A2EY68"/>
<keyword evidence="9" id="KW-0735">Signal-anchor</keyword>
<evidence type="ECO:0000256" key="10">
    <source>
        <dbReference type="ARBA" id="ARBA00022989"/>
    </source>
</evidence>
<accession>A2EY68</accession>
<keyword evidence="6" id="KW-0808">Transferase</keyword>
<dbReference type="EC" id="2.4.1.122" evidence="4"/>
<keyword evidence="8" id="KW-0547">Nucleotide-binding</keyword>
<evidence type="ECO:0000256" key="4">
    <source>
        <dbReference type="ARBA" id="ARBA00012557"/>
    </source>
</evidence>
<keyword evidence="10" id="KW-1133">Transmembrane helix</keyword>
<reference evidence="13" key="2">
    <citation type="journal article" date="2007" name="Science">
        <title>Draft genome sequence of the sexually transmitted pathogen Trichomonas vaginalis.</title>
        <authorList>
            <person name="Carlton J.M."/>
            <person name="Hirt R.P."/>
            <person name="Silva J.C."/>
            <person name="Delcher A.L."/>
            <person name="Schatz M."/>
            <person name="Zhao Q."/>
            <person name="Wortman J.R."/>
            <person name="Bidwell S.L."/>
            <person name="Alsmark U.C.M."/>
            <person name="Besteiro S."/>
            <person name="Sicheritz-Ponten T."/>
            <person name="Noel C.J."/>
            <person name="Dacks J.B."/>
            <person name="Foster P.G."/>
            <person name="Simillion C."/>
            <person name="Van de Peer Y."/>
            <person name="Miranda-Saavedra D."/>
            <person name="Barton G.J."/>
            <person name="Westrop G.D."/>
            <person name="Mueller S."/>
            <person name="Dessi D."/>
            <person name="Fiori P.L."/>
            <person name="Ren Q."/>
            <person name="Paulsen I."/>
            <person name="Zhang H."/>
            <person name="Bastida-Corcuera F.D."/>
            <person name="Simoes-Barbosa A."/>
            <person name="Brown M.T."/>
            <person name="Hayes R.D."/>
            <person name="Mukherjee M."/>
            <person name="Okumura C.Y."/>
            <person name="Schneider R."/>
            <person name="Smith A.J."/>
            <person name="Vanacova S."/>
            <person name="Villalvazo M."/>
            <person name="Haas B.J."/>
            <person name="Pertea M."/>
            <person name="Feldblyum T.V."/>
            <person name="Utterback T.R."/>
            <person name="Shu C.L."/>
            <person name="Osoegawa K."/>
            <person name="de Jong P.J."/>
            <person name="Hrdy I."/>
            <person name="Horvathova L."/>
            <person name="Zubacova Z."/>
            <person name="Dolezal P."/>
            <person name="Malik S.B."/>
            <person name="Logsdon J.M. Jr."/>
            <person name="Henze K."/>
            <person name="Gupta A."/>
            <person name="Wang C.C."/>
            <person name="Dunne R.L."/>
            <person name="Upcroft J.A."/>
            <person name="Upcroft P."/>
            <person name="White O."/>
            <person name="Salzberg S.L."/>
            <person name="Tang P."/>
            <person name="Chiu C.-H."/>
            <person name="Lee Y.-S."/>
            <person name="Embley T.M."/>
            <person name="Coombs G.H."/>
            <person name="Mottram J.C."/>
            <person name="Tachezy J."/>
            <person name="Fraser-Liggett C.M."/>
            <person name="Johnson P.J."/>
        </authorList>
    </citation>
    <scope>NUCLEOTIDE SEQUENCE [LARGE SCALE GENOMIC DNA]</scope>
    <source>
        <strain evidence="13">G3</strain>
    </source>
</reference>
<comment type="similarity">
    <text evidence="3">Belongs to the glycosyltransferase 31 family. Beta3-Gal-T subfamily.</text>
</comment>
<keyword evidence="5" id="KW-0328">Glycosyltransferase</keyword>
<name>A2EY68_TRIV3</name>
<evidence type="ECO:0000256" key="9">
    <source>
        <dbReference type="ARBA" id="ARBA00022968"/>
    </source>
</evidence>
<dbReference type="KEGG" id="tva:4760252"/>
<keyword evidence="11" id="KW-0472">Membrane</keyword>
<dbReference type="OrthoDB" id="421979at2759"/>
<dbReference type="GO" id="GO:0016020">
    <property type="term" value="C:membrane"/>
    <property type="evidence" value="ECO:0007669"/>
    <property type="project" value="UniProtKB-SubCell"/>
</dbReference>
<evidence type="ECO:0000259" key="12">
    <source>
        <dbReference type="Pfam" id="PF02434"/>
    </source>
</evidence>
<dbReference type="FunFam" id="3.90.550.50:FF:000100">
    <property type="entry name" value="Uncharacterized protein"/>
    <property type="match status" value="1"/>
</dbReference>
<dbReference type="VEuPathDB" id="TrichDB:TVAG_206900"/>
<feature type="domain" description="Fringe-like glycosyltransferase" evidence="12">
    <location>
        <begin position="67"/>
        <end position="176"/>
    </location>
</feature>
<dbReference type="STRING" id="5722.A2EY68"/>
<evidence type="ECO:0000313" key="13">
    <source>
        <dbReference type="EMBL" id="EAY02414.1"/>
    </source>
</evidence>
<dbReference type="PANTHER" id="PTHR23033">
    <property type="entry name" value="BETA1,3-GALACTOSYLTRANSFERASE"/>
    <property type="match status" value="1"/>
</dbReference>
<evidence type="ECO:0000256" key="11">
    <source>
        <dbReference type="ARBA" id="ARBA00023136"/>
    </source>
</evidence>
<reference evidence="13" key="1">
    <citation type="submission" date="2006-10" db="EMBL/GenBank/DDBJ databases">
        <authorList>
            <person name="Amadeo P."/>
            <person name="Zhao Q."/>
            <person name="Wortman J."/>
            <person name="Fraser-Liggett C."/>
            <person name="Carlton J."/>
        </authorList>
    </citation>
    <scope>NUCLEOTIDE SEQUENCE</scope>
    <source>
        <strain evidence="13">G3</strain>
    </source>
</reference>
<dbReference type="EMBL" id="DS113537">
    <property type="protein sequence ID" value="EAY02414.1"/>
    <property type="molecule type" value="Genomic_DNA"/>
</dbReference>
<evidence type="ECO:0000256" key="3">
    <source>
        <dbReference type="ARBA" id="ARBA00006462"/>
    </source>
</evidence>